<reference evidence="2 12" key="1">
    <citation type="submission" date="2017-09" db="EMBL/GenBank/DDBJ databases">
        <title>Depth-based differentiation of microbial function through sediment-hosted aquifers and enrichment of novel symbionts in the deep terrestrial subsurface.</title>
        <authorList>
            <person name="Probst A.J."/>
            <person name="Ladd B."/>
            <person name="Jarett J.K."/>
            <person name="Geller-Mcgrath D.E."/>
            <person name="Sieber C.M."/>
            <person name="Emerson J.B."/>
            <person name="Anantharaman K."/>
            <person name="Thomas B.C."/>
            <person name="Malmstrom R."/>
            <person name="Stieglmeier M."/>
            <person name="Klingl A."/>
            <person name="Woyke T."/>
            <person name="Ryan C.M."/>
            <person name="Banfield J.F."/>
        </authorList>
    </citation>
    <scope>NUCLEOTIDE SEQUENCE [LARGE SCALE GENOMIC DNA]</scope>
    <source>
        <strain evidence="4">CG02_land_8_20_14_3_00_31_209</strain>
        <strain evidence="3">CG03_land_8_20_14_0_80_31_114</strain>
        <strain evidence="5">CG17_big_fil_post_rev_8_21_14_2_50_31_73</strain>
        <strain evidence="2">CG18_big_fil_WC_8_21_14_2_50_31_19</strain>
        <strain evidence="7">CG_4_10_14_0_8_um_filter_31_133</strain>
        <strain evidence="6">CG_4_8_14_3_um_filter</strain>
        <strain evidence="9">CG_4_9_14_0_8_um_filter_31_21</strain>
        <strain evidence="8">CG_4_9_14_3_um_filter_31_125</strain>
    </source>
</reference>
<dbReference type="EMBL" id="PFIH01000056">
    <property type="protein sequence ID" value="PIX27955.1"/>
    <property type="molecule type" value="Genomic_DNA"/>
</dbReference>
<dbReference type="AlphaFoldDB" id="A0A2G9LJ36"/>
<dbReference type="NCBIfam" id="TIGR00290">
    <property type="entry name" value="MJ0570_dom"/>
    <property type="match status" value="1"/>
</dbReference>
<dbReference type="PIRSF" id="PIRSF039123">
    <property type="entry name" value="Diphthamide_synthase"/>
    <property type="match status" value="1"/>
</dbReference>
<accession>A0A2H9RCZ4</accession>
<reference evidence="10 11" key="2">
    <citation type="submission" date="2017-09" db="EMBL/GenBank/DDBJ databases">
        <title>Depth-based differentiation of microbial function through sediment-hosted aquifers and enrichment of novel symbionts in the deep terrestrial subsurface.</title>
        <authorList>
            <person name="Probst A.J."/>
            <person name="Ladd B."/>
            <person name="Jarett J.K."/>
            <person name="Geller-Mcgrath D.E."/>
            <person name="Sieber C.M.K."/>
            <person name="Emerson J.B."/>
            <person name="Anantharaman K."/>
            <person name="Thomas B.C."/>
            <person name="Malmstrom R."/>
            <person name="Stieglmeier M."/>
            <person name="Klingl A."/>
            <person name="Woyke T."/>
            <person name="Ryan C.M."/>
            <person name="Banfield J.F."/>
        </authorList>
    </citation>
    <scope>NUCLEOTIDE SEQUENCE [LARGE SCALE GENOMIC DNA]</scope>
</reference>
<evidence type="ECO:0000313" key="5">
    <source>
        <dbReference type="EMBL" id="PIV89681.1"/>
    </source>
</evidence>
<dbReference type="InterPro" id="IPR002761">
    <property type="entry name" value="Diphthami_syn_dom"/>
</dbReference>
<evidence type="ECO:0000313" key="7">
    <source>
        <dbReference type="EMBL" id="PIY99789.1"/>
    </source>
</evidence>
<sequence length="238" mass="27088">MGIIKNKSNNLRASICVLFSGGKDSTAAVFELSKNYKIACLITIVSENPDSFMFHTPNINLTELQAKAMKIPLIKFATKGKKEKELSDLKAAIKLAKDKYSIEAVGVGALESQYQLQRIEKICKELDLFVLAPFWKKNIEKYMNYLLDNSFEIIFTGVAAEGFDKSWLRRKLDKNALEDLKKLNKHYKIHLAGEGGEYETFVLNCLLFKKKIKILDYDKILNKNSGKLVINQVELVKK</sequence>
<evidence type="ECO:0000313" key="11">
    <source>
        <dbReference type="Proteomes" id="UP000228888"/>
    </source>
</evidence>
<evidence type="ECO:0000313" key="12">
    <source>
        <dbReference type="Proteomes" id="UP000229789"/>
    </source>
</evidence>
<evidence type="ECO:0000313" key="4">
    <source>
        <dbReference type="EMBL" id="PIV46281.1"/>
    </source>
</evidence>
<dbReference type="EMBL" id="PEUT01000035">
    <property type="protein sequence ID" value="PIV13712.1"/>
    <property type="molecule type" value="Genomic_DNA"/>
</dbReference>
<gene>
    <name evidence="9" type="ORF">CO072_01495</name>
    <name evidence="8" type="ORF">CO124_02200</name>
    <name evidence="4" type="ORF">COS22_02315</name>
    <name evidence="3" type="ORF">COS45_01470</name>
    <name evidence="5" type="ORF">COW47_01595</name>
    <name evidence="2" type="ORF">COW69_01795</name>
    <name evidence="7" type="ORF">COY63_01710</name>
    <name evidence="6" type="ORF">COZ66_02320</name>
</gene>
<evidence type="ECO:0000313" key="8">
    <source>
        <dbReference type="EMBL" id="PJB03589.1"/>
    </source>
</evidence>
<dbReference type="GO" id="GO:0017183">
    <property type="term" value="P:protein histidyl modification to diphthamide"/>
    <property type="evidence" value="ECO:0007669"/>
    <property type="project" value="TreeGrafter"/>
</dbReference>
<evidence type="ECO:0000313" key="6">
    <source>
        <dbReference type="EMBL" id="PIX27955.1"/>
    </source>
</evidence>
<dbReference type="CDD" id="cd01994">
    <property type="entry name" value="AANH_PF0828-like"/>
    <property type="match status" value="1"/>
</dbReference>
<dbReference type="Proteomes" id="UP000228874">
    <property type="component" value="Unassembled WGS sequence"/>
</dbReference>
<dbReference type="Proteomes" id="UP000230713">
    <property type="component" value="Unassembled WGS sequence"/>
</dbReference>
<dbReference type="Proteomes" id="UP000230477">
    <property type="component" value="Unassembled WGS sequence"/>
</dbReference>
<dbReference type="InterPro" id="IPR014729">
    <property type="entry name" value="Rossmann-like_a/b/a_fold"/>
</dbReference>
<evidence type="ECO:0000259" key="1">
    <source>
        <dbReference type="Pfam" id="PF01902"/>
    </source>
</evidence>
<dbReference type="Proteomes" id="UP000228989">
    <property type="component" value="Unassembled WGS sequence"/>
</dbReference>
<dbReference type="Proteomes" id="UP000228888">
    <property type="component" value="Unassembled WGS sequence"/>
</dbReference>
<accession>A0A2H9N230</accession>
<dbReference type="InterPro" id="IPR022427">
    <property type="entry name" value="MJ0570_ATP-bd"/>
</dbReference>
<dbReference type="EMBL" id="PCUF01000022">
    <property type="protein sequence ID" value="PIN66535.1"/>
    <property type="molecule type" value="Genomic_DNA"/>
</dbReference>
<name>A0A2G9LJ36_HUBC1</name>
<evidence type="ECO:0000313" key="9">
    <source>
        <dbReference type="EMBL" id="PJC01372.1"/>
    </source>
</evidence>
<dbReference type="GO" id="GO:0017178">
    <property type="term" value="F:diphthine-ammonia ligase activity"/>
    <property type="evidence" value="ECO:0007669"/>
    <property type="project" value="TreeGrafter"/>
</dbReference>
<dbReference type="Gene3D" id="3.90.1490.10">
    <property type="entry name" value="putative n-type atp pyrophosphatase, domain 2"/>
    <property type="match status" value="1"/>
</dbReference>
<dbReference type="Gene3D" id="3.40.50.620">
    <property type="entry name" value="HUPs"/>
    <property type="match status" value="1"/>
</dbReference>
<dbReference type="EMBL" id="PFUW01000040">
    <property type="protein sequence ID" value="PJB03589.1"/>
    <property type="molecule type" value="Genomic_DNA"/>
</dbReference>
<evidence type="ECO:0000313" key="10">
    <source>
        <dbReference type="Proteomes" id="UP000228874"/>
    </source>
</evidence>
<evidence type="ECO:0000313" key="3">
    <source>
        <dbReference type="EMBL" id="PIV13712.1"/>
    </source>
</evidence>
<feature type="domain" description="Diphthamide synthase" evidence="1">
    <location>
        <begin position="16"/>
        <end position="233"/>
    </location>
</feature>
<accession>A0A2H9QSL4</accession>
<dbReference type="Pfam" id="PF01902">
    <property type="entry name" value="Diphthami_syn_2"/>
    <property type="match status" value="1"/>
</dbReference>
<evidence type="ECO:0000313" key="2">
    <source>
        <dbReference type="EMBL" id="PIN66535.1"/>
    </source>
</evidence>
<dbReference type="EMBL" id="PFSX01000037">
    <property type="protein sequence ID" value="PJC01372.1"/>
    <property type="molecule type" value="Genomic_DNA"/>
</dbReference>
<dbReference type="Proteomes" id="UP000229789">
    <property type="component" value="Unassembled WGS sequence"/>
</dbReference>
<dbReference type="EMBL" id="PETW01000042">
    <property type="protein sequence ID" value="PIV46281.1"/>
    <property type="molecule type" value="Genomic_DNA"/>
</dbReference>
<comment type="caution">
    <text evidence="2">The sequence shown here is derived from an EMBL/GenBank/DDBJ whole genome shotgun (WGS) entry which is preliminary data.</text>
</comment>
<accession>A0A2H9M6W8</accession>
<dbReference type="EMBL" id="PFMG01000040">
    <property type="protein sequence ID" value="PIY99789.1"/>
    <property type="molecule type" value="Genomic_DNA"/>
</dbReference>
<accession>A0A2G9LJ36</accession>
<proteinExistence type="predicted"/>
<dbReference type="Proteomes" id="UP000231232">
    <property type="component" value="Unassembled WGS sequence"/>
</dbReference>
<dbReference type="PANTHER" id="PTHR12196:SF2">
    <property type="entry name" value="DIPHTHINE--AMMONIA LIGASE"/>
    <property type="match status" value="1"/>
</dbReference>
<accession>A0A2H9MMB7</accession>
<dbReference type="PANTHER" id="PTHR12196">
    <property type="entry name" value="DOMAIN OF UNKNOWN FUNCTION 71 DUF71 -CONTAINING PROTEIN"/>
    <property type="match status" value="1"/>
</dbReference>
<dbReference type="NCBIfam" id="TIGR03679">
    <property type="entry name" value="arCOG00187"/>
    <property type="match status" value="1"/>
</dbReference>
<accession>A0A2H9M2B0</accession>
<dbReference type="SUPFAM" id="SSF52402">
    <property type="entry name" value="Adenine nucleotide alpha hydrolases-like"/>
    <property type="match status" value="1"/>
</dbReference>
<dbReference type="Proteomes" id="UP000231449">
    <property type="component" value="Unassembled WGS sequence"/>
</dbReference>
<accession>A0A2H9P8I4</accession>
<dbReference type="InterPro" id="IPR030662">
    <property type="entry name" value="DPH6/MJ0570"/>
</dbReference>
<dbReference type="EMBL" id="PFFF01000036">
    <property type="protein sequence ID" value="PIV89681.1"/>
    <property type="molecule type" value="Genomic_DNA"/>
</dbReference>
<protein>
    <submittedName>
        <fullName evidence="2">TIGR00289 family protein</fullName>
    </submittedName>
</protein>
<organism evidence="2 12">
    <name type="scientific">Huberarchaeum crystalense</name>
    <dbReference type="NCBI Taxonomy" id="2014257"/>
    <lineage>
        <taxon>Archaea</taxon>
        <taxon>Candidatus Huberarchaeota</taxon>
        <taxon>Candidatus Huberarchaeia</taxon>
        <taxon>Candidatus Huberarchaeales</taxon>
        <taxon>Candidatus Huberarchaeaceae</taxon>
        <taxon>Candidatus Huberarchaeum</taxon>
    </lineage>
</organism>